<name>A0A0F9KBT0_9ZZZZ</name>
<dbReference type="AlphaFoldDB" id="A0A0F9KBT0"/>
<dbReference type="CDD" id="cd02022">
    <property type="entry name" value="DPCK"/>
    <property type="match status" value="1"/>
</dbReference>
<dbReference type="NCBIfam" id="TIGR00152">
    <property type="entry name" value="dephospho-CoA kinase"/>
    <property type="match status" value="1"/>
</dbReference>
<organism evidence="3">
    <name type="scientific">marine sediment metagenome</name>
    <dbReference type="NCBI Taxonomy" id="412755"/>
    <lineage>
        <taxon>unclassified sequences</taxon>
        <taxon>metagenomes</taxon>
        <taxon>ecological metagenomes</taxon>
    </lineage>
</organism>
<dbReference type="Gene3D" id="3.40.50.300">
    <property type="entry name" value="P-loop containing nucleotide triphosphate hydrolases"/>
    <property type="match status" value="1"/>
</dbReference>
<reference evidence="3" key="1">
    <citation type="journal article" date="2015" name="Nature">
        <title>Complex archaea that bridge the gap between prokaryotes and eukaryotes.</title>
        <authorList>
            <person name="Spang A."/>
            <person name="Saw J.H."/>
            <person name="Jorgensen S.L."/>
            <person name="Zaremba-Niedzwiedzka K."/>
            <person name="Martijn J."/>
            <person name="Lind A.E."/>
            <person name="van Eijk R."/>
            <person name="Schleper C."/>
            <person name="Guy L."/>
            <person name="Ettema T.J."/>
        </authorList>
    </citation>
    <scope>NUCLEOTIDE SEQUENCE</scope>
</reference>
<dbReference type="PROSITE" id="PS51219">
    <property type="entry name" value="DPCK"/>
    <property type="match status" value="1"/>
</dbReference>
<keyword evidence="1" id="KW-0547">Nucleotide-binding</keyword>
<dbReference type="Pfam" id="PF01121">
    <property type="entry name" value="CoaE"/>
    <property type="match status" value="1"/>
</dbReference>
<dbReference type="GO" id="GO:0005524">
    <property type="term" value="F:ATP binding"/>
    <property type="evidence" value="ECO:0007669"/>
    <property type="project" value="UniProtKB-KW"/>
</dbReference>
<dbReference type="InterPro" id="IPR001977">
    <property type="entry name" value="Depp_CoAkinase"/>
</dbReference>
<evidence type="ECO:0000313" key="3">
    <source>
        <dbReference type="EMBL" id="KKM79398.1"/>
    </source>
</evidence>
<keyword evidence="2" id="KW-0067">ATP-binding</keyword>
<sequence length="211" mass="24291">MLIVALTGGIASGKSVVAEVLEELGCYIHHADKIAHVLMEPEKPAWKKIVAHFGKKILNEDKTINRSRLGKIIFSDEKERYFLNELIHPLVIEKKKEVISRLEKEGHYNIFISEAALTIEAGFAGFFDKIIMTYCKKEVQKKRLMERDGITQKQTMNIIKSQMQPQEKLKYADHIIDTSSSLQSTVEQTERVYRNLIIDYEMKDATAKYES</sequence>
<dbReference type="SUPFAM" id="SSF52540">
    <property type="entry name" value="P-loop containing nucleoside triphosphate hydrolases"/>
    <property type="match status" value="1"/>
</dbReference>
<dbReference type="HAMAP" id="MF_00376">
    <property type="entry name" value="Dephospho_CoA_kinase"/>
    <property type="match status" value="1"/>
</dbReference>
<gene>
    <name evidence="3" type="ORF">LCGC14_1350280</name>
</gene>
<dbReference type="GO" id="GO:0004140">
    <property type="term" value="F:dephospho-CoA kinase activity"/>
    <property type="evidence" value="ECO:0007669"/>
    <property type="project" value="InterPro"/>
</dbReference>
<dbReference type="InterPro" id="IPR027417">
    <property type="entry name" value="P-loop_NTPase"/>
</dbReference>
<evidence type="ECO:0000256" key="2">
    <source>
        <dbReference type="ARBA" id="ARBA00022840"/>
    </source>
</evidence>
<evidence type="ECO:0000256" key="1">
    <source>
        <dbReference type="ARBA" id="ARBA00022741"/>
    </source>
</evidence>
<dbReference type="PANTHER" id="PTHR10695:SF46">
    <property type="entry name" value="BIFUNCTIONAL COENZYME A SYNTHASE-RELATED"/>
    <property type="match status" value="1"/>
</dbReference>
<accession>A0A0F9KBT0</accession>
<proteinExistence type="inferred from homology"/>
<comment type="caution">
    <text evidence="3">The sequence shown here is derived from an EMBL/GenBank/DDBJ whole genome shotgun (WGS) entry which is preliminary data.</text>
</comment>
<dbReference type="GO" id="GO:0015937">
    <property type="term" value="P:coenzyme A biosynthetic process"/>
    <property type="evidence" value="ECO:0007669"/>
    <property type="project" value="InterPro"/>
</dbReference>
<dbReference type="EMBL" id="LAZR01008340">
    <property type="protein sequence ID" value="KKM79398.1"/>
    <property type="molecule type" value="Genomic_DNA"/>
</dbReference>
<protein>
    <recommendedName>
        <fullName evidence="4">Dephospho-CoA kinase</fullName>
    </recommendedName>
</protein>
<dbReference type="PANTHER" id="PTHR10695">
    <property type="entry name" value="DEPHOSPHO-COA KINASE-RELATED"/>
    <property type="match status" value="1"/>
</dbReference>
<evidence type="ECO:0008006" key="4">
    <source>
        <dbReference type="Google" id="ProtNLM"/>
    </source>
</evidence>